<keyword evidence="2" id="KW-0732">Signal</keyword>
<organism evidence="3 4">
    <name type="scientific">Mytilus galloprovincialis</name>
    <name type="common">Mediterranean mussel</name>
    <dbReference type="NCBI Taxonomy" id="29158"/>
    <lineage>
        <taxon>Eukaryota</taxon>
        <taxon>Metazoa</taxon>
        <taxon>Spiralia</taxon>
        <taxon>Lophotrochozoa</taxon>
        <taxon>Mollusca</taxon>
        <taxon>Bivalvia</taxon>
        <taxon>Autobranchia</taxon>
        <taxon>Pteriomorphia</taxon>
        <taxon>Mytilida</taxon>
        <taxon>Mytiloidea</taxon>
        <taxon>Mytilidae</taxon>
        <taxon>Mytilinae</taxon>
        <taxon>Mytilus</taxon>
    </lineage>
</organism>
<feature type="compositionally biased region" description="Low complexity" evidence="1">
    <location>
        <begin position="217"/>
        <end position="373"/>
    </location>
</feature>
<evidence type="ECO:0000313" key="3">
    <source>
        <dbReference type="EMBL" id="VDI14745.1"/>
    </source>
</evidence>
<dbReference type="AlphaFoldDB" id="A0A8B6D444"/>
<feature type="compositionally biased region" description="Polar residues" evidence="1">
    <location>
        <begin position="399"/>
        <end position="408"/>
    </location>
</feature>
<reference evidence="3" key="1">
    <citation type="submission" date="2018-11" db="EMBL/GenBank/DDBJ databases">
        <authorList>
            <person name="Alioto T."/>
            <person name="Alioto T."/>
        </authorList>
    </citation>
    <scope>NUCLEOTIDE SEQUENCE</scope>
</reference>
<accession>A0A8B6D444</accession>
<feature type="region of interest" description="Disordered" evidence="1">
    <location>
        <begin position="111"/>
        <end position="131"/>
    </location>
</feature>
<evidence type="ECO:0000256" key="2">
    <source>
        <dbReference type="SAM" id="SignalP"/>
    </source>
</evidence>
<gene>
    <name evidence="3" type="ORF">MGAL_10B001519</name>
</gene>
<name>A0A8B6D444_MYTGA</name>
<evidence type="ECO:0000256" key="1">
    <source>
        <dbReference type="SAM" id="MobiDB-lite"/>
    </source>
</evidence>
<feature type="signal peptide" evidence="2">
    <location>
        <begin position="1"/>
        <end position="17"/>
    </location>
</feature>
<feature type="compositionally biased region" description="Basic residues" evidence="1">
    <location>
        <begin position="424"/>
        <end position="433"/>
    </location>
</feature>
<dbReference type="OrthoDB" id="10469797at2759"/>
<feature type="compositionally biased region" description="Polar residues" evidence="1">
    <location>
        <begin position="204"/>
        <end position="216"/>
    </location>
</feature>
<feature type="chain" id="PRO_5032951558" evidence="2">
    <location>
        <begin position="18"/>
        <end position="470"/>
    </location>
</feature>
<protein>
    <submittedName>
        <fullName evidence="3">Uncharacterized protein</fullName>
    </submittedName>
</protein>
<comment type="caution">
    <text evidence="3">The sequence shown here is derived from an EMBL/GenBank/DDBJ whole genome shotgun (WGS) entry which is preliminary data.</text>
</comment>
<dbReference type="EMBL" id="UYJE01002909">
    <property type="protein sequence ID" value="VDI14745.1"/>
    <property type="molecule type" value="Genomic_DNA"/>
</dbReference>
<keyword evidence="4" id="KW-1185">Reference proteome</keyword>
<evidence type="ECO:0000313" key="4">
    <source>
        <dbReference type="Proteomes" id="UP000596742"/>
    </source>
</evidence>
<dbReference type="Proteomes" id="UP000596742">
    <property type="component" value="Unassembled WGS sequence"/>
</dbReference>
<sequence length="470" mass="53865">MLLILILLLSYSISTRAVIINGMQCQCTCTDPEIPNQKVDTDGNLKVKTNSQKTINVKTADITTSSQNLTKDKQQMSTENKKEKTISVSKDLISRIKGDKTSGAVNYNKNINDKSNNSVHKNKKGQKTSDYVQIGPTYGAGKKYPMSSHGYIVPLNDKTIVPANPNKQEIGNKFAKNEKDIIQMFKSELDIIGKKQTQKKKSNTDNNVTTRDSTAPRNNNSNNNGNFPGNHRPFNINRNNGNNNDNNNQWQTQNRNNGNNNNPNNGNNNNNNQLRKGNNNNNQQWNQNNNNNNNQQWNQNNNNNNNNQQQWNPNNNNNNNYNNNNNNNQQWNQNDNNNNKNNQQLNQNNKVNQPQNQNNNKHQQWNQNNNQNQPLKPKYSKNDVDKLWKTMGSLIVNRLQSMSQPSSQRTRKNGRSFQNESSRNQRRRRKKKVGTTMSPHDMAEEMFGTSEVDPVILEMLAKSNKNKFQL</sequence>
<proteinExistence type="predicted"/>
<feature type="region of interest" description="Disordered" evidence="1">
    <location>
        <begin position="399"/>
        <end position="437"/>
    </location>
</feature>
<feature type="region of interest" description="Disordered" evidence="1">
    <location>
        <begin position="193"/>
        <end position="380"/>
    </location>
</feature>